<dbReference type="Proteomes" id="UP000075455">
    <property type="component" value="Unassembled WGS sequence"/>
</dbReference>
<gene>
    <name evidence="1" type="ORF">B4119_0237</name>
</gene>
<comment type="caution">
    <text evidence="1">The sequence shown here is derived from an EMBL/GenBank/DDBJ whole genome shotgun (WGS) entry which is preliminary data.</text>
</comment>
<evidence type="ECO:0000313" key="2">
    <source>
        <dbReference type="Proteomes" id="UP000075455"/>
    </source>
</evidence>
<sequence length="41" mass="4683">MGKRIFMAIVLLGYVAMSVHLQQCSLSQTMTFAPFFRNRMG</sequence>
<protein>
    <submittedName>
        <fullName evidence="1">Uncharacterized protein</fullName>
    </submittedName>
</protein>
<accession>A0A150KWK1</accession>
<dbReference type="AlphaFoldDB" id="A0A150KWK1"/>
<reference evidence="1 2" key="1">
    <citation type="submission" date="2016-01" db="EMBL/GenBank/DDBJ databases">
        <title>Draft Genome Sequences of Seven Thermophilic Sporeformers Isolated from Foods.</title>
        <authorList>
            <person name="Berendsen E.M."/>
            <person name="Wells-Bennik M.H."/>
            <person name="Krawcyk A.O."/>
            <person name="De Jong A."/>
            <person name="Holsappel S."/>
            <person name="Eijlander R.T."/>
            <person name="Kuipers O.P."/>
        </authorList>
    </citation>
    <scope>NUCLEOTIDE SEQUENCE [LARGE SCALE GENOMIC DNA]</scope>
    <source>
        <strain evidence="1 2">B4119</strain>
    </source>
</reference>
<organism evidence="1 2">
    <name type="scientific">Saccharococcus caldoxylosilyticus</name>
    <dbReference type="NCBI Taxonomy" id="81408"/>
    <lineage>
        <taxon>Bacteria</taxon>
        <taxon>Bacillati</taxon>
        <taxon>Bacillota</taxon>
        <taxon>Bacilli</taxon>
        <taxon>Bacillales</taxon>
        <taxon>Anoxybacillaceae</taxon>
        <taxon>Saccharococcus</taxon>
    </lineage>
</organism>
<proteinExistence type="predicted"/>
<evidence type="ECO:0000313" key="1">
    <source>
        <dbReference type="EMBL" id="KYD04491.1"/>
    </source>
</evidence>
<dbReference type="EMBL" id="LQYS01000132">
    <property type="protein sequence ID" value="KYD04491.1"/>
    <property type="molecule type" value="Genomic_DNA"/>
</dbReference>
<dbReference type="STRING" id="81408.B4119_0237"/>
<name>A0A150KWK1_9BACL</name>
<dbReference type="PATRIC" id="fig|81408.3.peg.2149"/>